<feature type="transmembrane region" description="Helical" evidence="16">
    <location>
        <begin position="164"/>
        <end position="192"/>
    </location>
</feature>
<dbReference type="Proteomes" id="UP000238375">
    <property type="component" value="Unassembled WGS sequence"/>
</dbReference>
<keyword evidence="6 15" id="KW-0812">Transmembrane</keyword>
<comment type="function">
    <text evidence="16">Cytochrome c oxidase is the component of the respiratory chain that catalyzes the reduction of oxygen to water. Subunits 1-3 form the functional core of the enzyme complex. CO I is the catalytic subunit of the enzyme. Electrons originating in cytochrome c are transferred via the copper A center of subunit 2 and heme A of subunit 1 to the bimetallic center formed by heme A3 and copper B.</text>
</comment>
<keyword evidence="3 15" id="KW-0813">Transport</keyword>
<evidence type="ECO:0000256" key="6">
    <source>
        <dbReference type="ARBA" id="ARBA00022692"/>
    </source>
</evidence>
<comment type="subcellular location">
    <subcellularLocation>
        <location evidence="16">Cell membrane</location>
        <topology evidence="16">Multi-pass membrane protein</topology>
    </subcellularLocation>
    <subcellularLocation>
        <location evidence="1">Membrane</location>
        <topology evidence="1">Multi-pass membrane protein</topology>
    </subcellularLocation>
</comment>
<feature type="transmembrane region" description="Helical" evidence="16">
    <location>
        <begin position="474"/>
        <end position="495"/>
    </location>
</feature>
<dbReference type="EMBL" id="PVTE01000014">
    <property type="protein sequence ID" value="PRY35433.1"/>
    <property type="molecule type" value="Genomic_DNA"/>
</dbReference>
<dbReference type="PRINTS" id="PR01165">
    <property type="entry name" value="CYCOXIDASEI"/>
</dbReference>
<feature type="transmembrane region" description="Helical" evidence="16">
    <location>
        <begin position="79"/>
        <end position="106"/>
    </location>
</feature>
<dbReference type="InterPro" id="IPR036927">
    <property type="entry name" value="Cyt_c_oxase-like_su1_sf"/>
</dbReference>
<accession>A0A2T0SPZ3</accession>
<evidence type="ECO:0000256" key="8">
    <source>
        <dbReference type="ARBA" id="ARBA00022967"/>
    </source>
</evidence>
<dbReference type="GO" id="GO:0015990">
    <property type="term" value="P:electron transport coupled proton transport"/>
    <property type="evidence" value="ECO:0007669"/>
    <property type="project" value="InterPro"/>
</dbReference>
<feature type="domain" description="Cytochrome oxidase subunit I profile" evidence="17">
    <location>
        <begin position="22"/>
        <end position="534"/>
    </location>
</feature>
<keyword evidence="4 15" id="KW-0349">Heme</keyword>
<dbReference type="GO" id="GO:0004129">
    <property type="term" value="F:cytochrome-c oxidase activity"/>
    <property type="evidence" value="ECO:0007669"/>
    <property type="project" value="UniProtKB-EC"/>
</dbReference>
<reference evidence="18 19" key="1">
    <citation type="submission" date="2018-03" db="EMBL/GenBank/DDBJ databases">
        <title>Genomic Encyclopedia of Archaeal and Bacterial Type Strains, Phase II (KMG-II): from individual species to whole genera.</title>
        <authorList>
            <person name="Goeker M."/>
        </authorList>
    </citation>
    <scope>NUCLEOTIDE SEQUENCE [LARGE SCALE GENOMIC DNA]</scope>
    <source>
        <strain evidence="18 19">DSM 28354</strain>
    </source>
</reference>
<evidence type="ECO:0000313" key="18">
    <source>
        <dbReference type="EMBL" id="PRY35433.1"/>
    </source>
</evidence>
<dbReference type="InterPro" id="IPR000883">
    <property type="entry name" value="Cyt_C_Oxase_1"/>
</dbReference>
<evidence type="ECO:0000256" key="15">
    <source>
        <dbReference type="RuleBase" id="RU000370"/>
    </source>
</evidence>
<evidence type="ECO:0000256" key="5">
    <source>
        <dbReference type="ARBA" id="ARBA00022660"/>
    </source>
</evidence>
<evidence type="ECO:0000256" key="13">
    <source>
        <dbReference type="ARBA" id="ARBA00023136"/>
    </source>
</evidence>
<dbReference type="Pfam" id="PF00115">
    <property type="entry name" value="COX1"/>
    <property type="match status" value="1"/>
</dbReference>
<evidence type="ECO:0000256" key="16">
    <source>
        <dbReference type="RuleBase" id="RU363061"/>
    </source>
</evidence>
<feature type="transmembrane region" description="Helical" evidence="16">
    <location>
        <begin position="321"/>
        <end position="345"/>
    </location>
</feature>
<keyword evidence="9 15" id="KW-0249">Electron transport</keyword>
<protein>
    <recommendedName>
        <fullName evidence="16">Cytochrome c oxidase subunit 1</fullName>
        <ecNumber evidence="16">7.1.1.9</ecNumber>
    </recommendedName>
</protein>
<dbReference type="RefSeq" id="WP_106138954.1">
    <property type="nucleotide sequence ID" value="NZ_PVTE01000014.1"/>
</dbReference>
<keyword evidence="8" id="KW-1278">Translocase</keyword>
<name>A0A2T0SPZ3_9BACT</name>
<evidence type="ECO:0000256" key="12">
    <source>
        <dbReference type="ARBA" id="ARBA00023008"/>
    </source>
</evidence>
<evidence type="ECO:0000313" key="19">
    <source>
        <dbReference type="Proteomes" id="UP000238375"/>
    </source>
</evidence>
<keyword evidence="5 15" id="KW-0679">Respiratory chain</keyword>
<evidence type="ECO:0000256" key="14">
    <source>
        <dbReference type="ARBA" id="ARBA00047816"/>
    </source>
</evidence>
<evidence type="ECO:0000256" key="10">
    <source>
        <dbReference type="ARBA" id="ARBA00022989"/>
    </source>
</evidence>
<dbReference type="InterPro" id="IPR014241">
    <property type="entry name" value="Cyt_c_oxidase_su1_bac"/>
</dbReference>
<feature type="transmembrane region" description="Helical" evidence="16">
    <location>
        <begin position="357"/>
        <end position="381"/>
    </location>
</feature>
<dbReference type="GO" id="GO:0022904">
    <property type="term" value="P:respiratory electron transport chain"/>
    <property type="evidence" value="ECO:0007669"/>
    <property type="project" value="TreeGrafter"/>
</dbReference>
<feature type="transmembrane region" description="Helical" evidence="16">
    <location>
        <begin position="429"/>
        <end position="454"/>
    </location>
</feature>
<keyword evidence="19" id="KW-1185">Reference proteome</keyword>
<dbReference type="SUPFAM" id="SSF81442">
    <property type="entry name" value="Cytochrome c oxidase subunit I-like"/>
    <property type="match status" value="1"/>
</dbReference>
<keyword evidence="16" id="KW-1003">Cell membrane</keyword>
<dbReference type="InterPro" id="IPR023615">
    <property type="entry name" value="Cyt_c_Oxase_su1_BS"/>
</dbReference>
<keyword evidence="12 16" id="KW-0186">Copper</keyword>
<dbReference type="GO" id="GO:0005886">
    <property type="term" value="C:plasma membrane"/>
    <property type="evidence" value="ECO:0007669"/>
    <property type="project" value="UniProtKB-SubCell"/>
</dbReference>
<dbReference type="PANTHER" id="PTHR10422">
    <property type="entry name" value="CYTOCHROME C OXIDASE SUBUNIT 1"/>
    <property type="match status" value="1"/>
</dbReference>
<gene>
    <name evidence="18" type="ORF">CLV58_11418</name>
</gene>
<evidence type="ECO:0000256" key="7">
    <source>
        <dbReference type="ARBA" id="ARBA00022723"/>
    </source>
</evidence>
<dbReference type="OrthoDB" id="9759913at2"/>
<feature type="transmembrane region" description="Helical" evidence="16">
    <location>
        <begin position="287"/>
        <end position="309"/>
    </location>
</feature>
<feature type="transmembrane region" description="Helical" evidence="16">
    <location>
        <begin position="118"/>
        <end position="139"/>
    </location>
</feature>
<comment type="pathway">
    <text evidence="2 16">Energy metabolism; oxidative phosphorylation.</text>
</comment>
<comment type="similarity">
    <text evidence="15">Belongs to the heme-copper respiratory oxidase family.</text>
</comment>
<evidence type="ECO:0000256" key="4">
    <source>
        <dbReference type="ARBA" id="ARBA00022617"/>
    </source>
</evidence>
<feature type="transmembrane region" description="Helical" evidence="16">
    <location>
        <begin position="37"/>
        <end position="59"/>
    </location>
</feature>
<keyword evidence="10 16" id="KW-1133">Transmembrane helix</keyword>
<dbReference type="AlphaFoldDB" id="A0A2T0SPZ3"/>
<dbReference type="PROSITE" id="PS50855">
    <property type="entry name" value="COX1"/>
    <property type="match status" value="1"/>
</dbReference>
<evidence type="ECO:0000256" key="11">
    <source>
        <dbReference type="ARBA" id="ARBA00023004"/>
    </source>
</evidence>
<dbReference type="UniPathway" id="UPA00705"/>
<feature type="transmembrane region" description="Helical" evidence="16">
    <location>
        <begin position="252"/>
        <end position="275"/>
    </location>
</feature>
<evidence type="ECO:0000259" key="17">
    <source>
        <dbReference type="PROSITE" id="PS50855"/>
    </source>
</evidence>
<feature type="transmembrane region" description="Helical" evidence="16">
    <location>
        <begin position="393"/>
        <end position="417"/>
    </location>
</feature>
<dbReference type="PROSITE" id="PS00077">
    <property type="entry name" value="COX1_CUB"/>
    <property type="match status" value="1"/>
</dbReference>
<feature type="transmembrane region" description="Helical" evidence="16">
    <location>
        <begin position="204"/>
        <end position="232"/>
    </location>
</feature>
<dbReference type="Gene3D" id="1.20.210.10">
    <property type="entry name" value="Cytochrome c oxidase-like, subunit I domain"/>
    <property type="match status" value="1"/>
</dbReference>
<proteinExistence type="inferred from homology"/>
<keyword evidence="13 16" id="KW-0472">Membrane</keyword>
<dbReference type="PANTHER" id="PTHR10422:SF18">
    <property type="entry name" value="CYTOCHROME C OXIDASE SUBUNIT 1"/>
    <property type="match status" value="1"/>
</dbReference>
<comment type="caution">
    <text evidence="18">The sequence shown here is derived from an EMBL/GenBank/DDBJ whole genome shotgun (WGS) entry which is preliminary data.</text>
</comment>
<comment type="catalytic activity">
    <reaction evidence="14 16">
        <text>4 Fe(II)-[cytochrome c] + O2 + 8 H(+)(in) = 4 Fe(III)-[cytochrome c] + 2 H2O + 4 H(+)(out)</text>
        <dbReference type="Rhea" id="RHEA:11436"/>
        <dbReference type="Rhea" id="RHEA-COMP:10350"/>
        <dbReference type="Rhea" id="RHEA-COMP:14399"/>
        <dbReference type="ChEBI" id="CHEBI:15377"/>
        <dbReference type="ChEBI" id="CHEBI:15378"/>
        <dbReference type="ChEBI" id="CHEBI:15379"/>
        <dbReference type="ChEBI" id="CHEBI:29033"/>
        <dbReference type="ChEBI" id="CHEBI:29034"/>
        <dbReference type="EC" id="7.1.1.9"/>
    </reaction>
</comment>
<evidence type="ECO:0000256" key="3">
    <source>
        <dbReference type="ARBA" id="ARBA00022448"/>
    </source>
</evidence>
<evidence type="ECO:0000256" key="9">
    <source>
        <dbReference type="ARBA" id="ARBA00022982"/>
    </source>
</evidence>
<sequence>MITDVELPEPEKSLPGATVNSDQGLLMWISSVDHKQIGIMYLLMALFYLFVGGLLALLMRVQLLVPNNHFLAPDAYNQLFTMHGTTMIFFVLTPAILGLAVYLVPLQIGANEMAFPRLNAFSFWISLFGGLLLYFSFLAGGAPDAGWFSYAPLNQTQYSASPGIDYYCIGLLLSGIGTVATAGNLAVTIITLRTPSMQYKYMPVFVWMVFIDSFLILAAFPSLNAALAMLLIDRQLDGHFFNTDAGGSALLWQHLFWLFGHPEVYIVVLPPFGVLSEVFQVYSRKPIFGYPFVVGSGIAISLLAFGVWVHHMFATGMGHTVNSFFAVSSMLIGIPTGVKVFNWLGTMYGGSIRFTTGMLFATAFLVEFTIGGLSGISFAIVPIDWQLTDTYYVVAHLHYVFLGGSLFGLFAGLFYWFPKMSGRMYSERLGNWFFWLFVIGFNLTFFVQHILGIIGMPRRVYTYPALAGYSALNLTSSLGAFLMGLSMLVFLYLLYDALKRGKRAGDNPWDGYTFEWLTSSPPPLKNFTTLPPVYSFRPVHDLNHPEIGDYKKPDEEKYGTKDID</sequence>
<evidence type="ECO:0000256" key="1">
    <source>
        <dbReference type="ARBA" id="ARBA00004141"/>
    </source>
</evidence>
<dbReference type="GO" id="GO:0006119">
    <property type="term" value="P:oxidative phosphorylation"/>
    <property type="evidence" value="ECO:0007669"/>
    <property type="project" value="UniProtKB-UniPathway"/>
</dbReference>
<keyword evidence="11 16" id="KW-0408">Iron</keyword>
<organism evidence="18 19">
    <name type="scientific">Spirosoma oryzae</name>
    <dbReference type="NCBI Taxonomy" id="1469603"/>
    <lineage>
        <taxon>Bacteria</taxon>
        <taxon>Pseudomonadati</taxon>
        <taxon>Bacteroidota</taxon>
        <taxon>Cytophagia</taxon>
        <taxon>Cytophagales</taxon>
        <taxon>Cytophagaceae</taxon>
        <taxon>Spirosoma</taxon>
    </lineage>
</organism>
<evidence type="ECO:0000256" key="2">
    <source>
        <dbReference type="ARBA" id="ARBA00004673"/>
    </source>
</evidence>
<dbReference type="InterPro" id="IPR023616">
    <property type="entry name" value="Cyt_c_oxase-like_su1_dom"/>
</dbReference>
<dbReference type="NCBIfam" id="TIGR02891">
    <property type="entry name" value="CtaD_CoxA"/>
    <property type="match status" value="1"/>
</dbReference>
<dbReference type="GO" id="GO:0020037">
    <property type="term" value="F:heme binding"/>
    <property type="evidence" value="ECO:0007669"/>
    <property type="project" value="InterPro"/>
</dbReference>
<keyword evidence="7 16" id="KW-0479">Metal-binding</keyword>
<dbReference type="GO" id="GO:0046872">
    <property type="term" value="F:metal ion binding"/>
    <property type="evidence" value="ECO:0007669"/>
    <property type="project" value="UniProtKB-KW"/>
</dbReference>
<dbReference type="EC" id="7.1.1.9" evidence="16"/>